<evidence type="ECO:0008006" key="7">
    <source>
        <dbReference type="Google" id="ProtNLM"/>
    </source>
</evidence>
<proteinExistence type="inferred from homology"/>
<dbReference type="AlphaFoldDB" id="X0RVS2"/>
<evidence type="ECO:0000256" key="3">
    <source>
        <dbReference type="ARBA" id="ARBA00022884"/>
    </source>
</evidence>
<keyword evidence="5" id="KW-0687">Ribonucleoprotein</keyword>
<dbReference type="CDD" id="cd00403">
    <property type="entry name" value="Ribosomal_L1"/>
    <property type="match status" value="1"/>
</dbReference>
<name>X0RVS2_9ZZZZ</name>
<gene>
    <name evidence="6" type="ORF">S01H1_13070</name>
</gene>
<comment type="caution">
    <text evidence="6">The sequence shown here is derived from an EMBL/GenBank/DDBJ whole genome shotgun (WGS) entry which is preliminary data.</text>
</comment>
<dbReference type="PIRSF" id="PIRSF002155">
    <property type="entry name" value="Ribosomal_L1"/>
    <property type="match status" value="1"/>
</dbReference>
<evidence type="ECO:0000256" key="4">
    <source>
        <dbReference type="ARBA" id="ARBA00022980"/>
    </source>
</evidence>
<dbReference type="NCBIfam" id="TIGR01169">
    <property type="entry name" value="rplA_bact"/>
    <property type="match status" value="1"/>
</dbReference>
<dbReference type="InterPro" id="IPR002143">
    <property type="entry name" value="Ribosomal_uL1"/>
</dbReference>
<accession>X0RVS2</accession>
<dbReference type="PROSITE" id="PS01199">
    <property type="entry name" value="RIBOSOMAL_L1"/>
    <property type="match status" value="1"/>
</dbReference>
<dbReference type="Gene3D" id="3.40.50.790">
    <property type="match status" value="1"/>
</dbReference>
<dbReference type="GO" id="GO:0003735">
    <property type="term" value="F:structural constituent of ribosome"/>
    <property type="evidence" value="ECO:0007669"/>
    <property type="project" value="InterPro"/>
</dbReference>
<dbReference type="GO" id="GO:0006412">
    <property type="term" value="P:translation"/>
    <property type="evidence" value="ECO:0007669"/>
    <property type="project" value="InterPro"/>
</dbReference>
<dbReference type="FunFam" id="3.40.50.790:FF:000001">
    <property type="entry name" value="50S ribosomal protein L1"/>
    <property type="match status" value="1"/>
</dbReference>
<keyword evidence="4" id="KW-0689">Ribosomal protein</keyword>
<dbReference type="GO" id="GO:0015934">
    <property type="term" value="C:large ribosomal subunit"/>
    <property type="evidence" value="ECO:0007669"/>
    <property type="project" value="InterPro"/>
</dbReference>
<dbReference type="PANTHER" id="PTHR36427">
    <property type="entry name" value="54S RIBOSOMAL PROTEIN L1, MITOCHONDRIAL"/>
    <property type="match status" value="1"/>
</dbReference>
<evidence type="ECO:0000256" key="2">
    <source>
        <dbReference type="ARBA" id="ARBA00022730"/>
    </source>
</evidence>
<dbReference type="GO" id="GO:0019843">
    <property type="term" value="F:rRNA binding"/>
    <property type="evidence" value="ECO:0007669"/>
    <property type="project" value="UniProtKB-KW"/>
</dbReference>
<dbReference type="Gene3D" id="3.30.190.20">
    <property type="match status" value="1"/>
</dbReference>
<keyword evidence="3" id="KW-0694">RNA-binding</keyword>
<dbReference type="InterPro" id="IPR023673">
    <property type="entry name" value="Ribosomal_uL1_CS"/>
</dbReference>
<evidence type="ECO:0000256" key="1">
    <source>
        <dbReference type="ARBA" id="ARBA00010531"/>
    </source>
</evidence>
<dbReference type="Pfam" id="PF00687">
    <property type="entry name" value="Ribosomal_L1"/>
    <property type="match status" value="1"/>
</dbReference>
<dbReference type="InterPro" id="IPR023674">
    <property type="entry name" value="Ribosomal_uL1-like"/>
</dbReference>
<dbReference type="EMBL" id="BARS01006737">
    <property type="protein sequence ID" value="GAF72934.1"/>
    <property type="molecule type" value="Genomic_DNA"/>
</dbReference>
<organism evidence="6">
    <name type="scientific">marine sediment metagenome</name>
    <dbReference type="NCBI Taxonomy" id="412755"/>
    <lineage>
        <taxon>unclassified sequences</taxon>
        <taxon>metagenomes</taxon>
        <taxon>ecological metagenomes</taxon>
    </lineage>
</organism>
<dbReference type="PANTHER" id="PTHR36427:SF3">
    <property type="entry name" value="LARGE RIBOSOMAL SUBUNIT PROTEIN UL1M"/>
    <property type="match status" value="1"/>
</dbReference>
<dbReference type="InterPro" id="IPR005878">
    <property type="entry name" value="Ribosom_uL1_bac-type"/>
</dbReference>
<sequence length="183" mass="19186">ALWLGIDAKQSDQQVRGAMSLPHGIGKTKKVVAFCDQAQVDQAKAAGAIEAGGSELIEKIQKGWTDFDVAVATPAMMRSVSRLGRILGPVGKMPSPKAGTVVEDVAAAVTEYAAGKIEFRNDDGGNVHAPVGKLSFPETALAENIEALLARIRSMKPPTCKGQYLKKASLSATMSPSVLLAVE</sequence>
<reference evidence="6" key="1">
    <citation type="journal article" date="2014" name="Front. Microbiol.">
        <title>High frequency of phylogenetically diverse reductive dehalogenase-homologous genes in deep subseafloor sedimentary metagenomes.</title>
        <authorList>
            <person name="Kawai M."/>
            <person name="Futagami T."/>
            <person name="Toyoda A."/>
            <person name="Takaki Y."/>
            <person name="Nishi S."/>
            <person name="Hori S."/>
            <person name="Arai W."/>
            <person name="Tsubouchi T."/>
            <person name="Morono Y."/>
            <person name="Uchiyama I."/>
            <person name="Ito T."/>
            <person name="Fujiyama A."/>
            <person name="Inagaki F."/>
            <person name="Takami H."/>
        </authorList>
    </citation>
    <scope>NUCLEOTIDE SEQUENCE</scope>
    <source>
        <strain evidence="6">Expedition CK06-06</strain>
    </source>
</reference>
<comment type="similarity">
    <text evidence="1">Belongs to the universal ribosomal protein uL1 family.</text>
</comment>
<feature type="non-terminal residue" evidence="6">
    <location>
        <position position="1"/>
    </location>
</feature>
<dbReference type="InterPro" id="IPR028364">
    <property type="entry name" value="Ribosomal_uL1/biogenesis"/>
</dbReference>
<dbReference type="SUPFAM" id="SSF56808">
    <property type="entry name" value="Ribosomal protein L1"/>
    <property type="match status" value="1"/>
</dbReference>
<protein>
    <recommendedName>
        <fullName evidence="7">Ribosomal protein</fullName>
    </recommendedName>
</protein>
<evidence type="ECO:0000256" key="5">
    <source>
        <dbReference type="ARBA" id="ARBA00023274"/>
    </source>
</evidence>
<evidence type="ECO:0000313" key="6">
    <source>
        <dbReference type="EMBL" id="GAF72934.1"/>
    </source>
</evidence>
<keyword evidence="2" id="KW-0699">rRNA-binding</keyword>
<dbReference type="InterPro" id="IPR016095">
    <property type="entry name" value="Ribosomal_uL1_3-a/b-sand"/>
</dbReference>